<evidence type="ECO:0000256" key="1">
    <source>
        <dbReference type="ARBA" id="ARBA00005854"/>
    </source>
</evidence>
<dbReference type="GO" id="GO:0008720">
    <property type="term" value="F:D-lactate dehydrogenase (NAD+) activity"/>
    <property type="evidence" value="ECO:0007669"/>
    <property type="project" value="TreeGrafter"/>
</dbReference>
<comment type="caution">
    <text evidence="7">The sequence shown here is derived from an EMBL/GenBank/DDBJ whole genome shotgun (WGS) entry which is preliminary data.</text>
</comment>
<evidence type="ECO:0000256" key="2">
    <source>
        <dbReference type="ARBA" id="ARBA00023002"/>
    </source>
</evidence>
<evidence type="ECO:0000259" key="6">
    <source>
        <dbReference type="Pfam" id="PF02826"/>
    </source>
</evidence>
<evidence type="ECO:0000259" key="5">
    <source>
        <dbReference type="Pfam" id="PF00389"/>
    </source>
</evidence>
<dbReference type="PANTHER" id="PTHR43026:SF1">
    <property type="entry name" value="2-HYDROXYACID DEHYDROGENASE HOMOLOG 1-RELATED"/>
    <property type="match status" value="1"/>
</dbReference>
<feature type="domain" description="D-isomer specific 2-hydroxyacid dehydrogenase catalytic" evidence="5">
    <location>
        <begin position="3"/>
        <end position="323"/>
    </location>
</feature>
<dbReference type="Pfam" id="PF02826">
    <property type="entry name" value="2-Hacid_dh_C"/>
    <property type="match status" value="1"/>
</dbReference>
<comment type="similarity">
    <text evidence="1 4">Belongs to the D-isomer specific 2-hydroxyacid dehydrogenase family.</text>
</comment>
<evidence type="ECO:0000256" key="3">
    <source>
        <dbReference type="ARBA" id="ARBA00023027"/>
    </source>
</evidence>
<evidence type="ECO:0000313" key="7">
    <source>
        <dbReference type="EMBL" id="KXI30823.1"/>
    </source>
</evidence>
<dbReference type="InterPro" id="IPR029753">
    <property type="entry name" value="D-isomer_DH_CS"/>
</dbReference>
<dbReference type="Proteomes" id="UP000070299">
    <property type="component" value="Unassembled WGS sequence"/>
</dbReference>
<feature type="domain" description="D-isomer specific 2-hydroxyacid dehydrogenase NAD-binding" evidence="6">
    <location>
        <begin position="110"/>
        <end position="297"/>
    </location>
</feature>
<dbReference type="InterPro" id="IPR006139">
    <property type="entry name" value="D-isomer_2_OHA_DH_cat_dom"/>
</dbReference>
<dbReference type="InterPro" id="IPR058205">
    <property type="entry name" value="D-LDH-like"/>
</dbReference>
<reference evidence="8" key="1">
    <citation type="submission" date="2016-02" db="EMBL/GenBank/DDBJ databases">
        <authorList>
            <person name="Schultz-Johansen M."/>
            <person name="Glaring M.A."/>
            <person name="Bech P.K."/>
            <person name="Stougaard P."/>
        </authorList>
    </citation>
    <scope>NUCLEOTIDE SEQUENCE [LARGE SCALE GENOMIC DNA]</scope>
    <source>
        <strain evidence="8">S66</strain>
    </source>
</reference>
<dbReference type="GO" id="GO:0051287">
    <property type="term" value="F:NAD binding"/>
    <property type="evidence" value="ECO:0007669"/>
    <property type="project" value="InterPro"/>
</dbReference>
<dbReference type="AlphaFoldDB" id="A0A136A6H3"/>
<proteinExistence type="inferred from homology"/>
<dbReference type="EMBL" id="LSNE01000002">
    <property type="protein sequence ID" value="KXI30823.1"/>
    <property type="molecule type" value="Genomic_DNA"/>
</dbReference>
<dbReference type="PANTHER" id="PTHR43026">
    <property type="entry name" value="2-HYDROXYACID DEHYDROGENASE HOMOLOG 1-RELATED"/>
    <property type="match status" value="1"/>
</dbReference>
<name>A0A136A6H3_9ALTE</name>
<dbReference type="InterPro" id="IPR029752">
    <property type="entry name" value="D-isomer_DH_CS1"/>
</dbReference>
<dbReference type="SUPFAM" id="SSF51735">
    <property type="entry name" value="NAD(P)-binding Rossmann-fold domains"/>
    <property type="match status" value="1"/>
</dbReference>
<organism evidence="7 8">
    <name type="scientific">Paraglaciecola hydrolytica</name>
    <dbReference type="NCBI Taxonomy" id="1799789"/>
    <lineage>
        <taxon>Bacteria</taxon>
        <taxon>Pseudomonadati</taxon>
        <taxon>Pseudomonadota</taxon>
        <taxon>Gammaproteobacteria</taxon>
        <taxon>Alteromonadales</taxon>
        <taxon>Alteromonadaceae</taxon>
        <taxon>Paraglaciecola</taxon>
    </lineage>
</organism>
<keyword evidence="8" id="KW-1185">Reference proteome</keyword>
<gene>
    <name evidence="7" type="ORF">AX660_05280</name>
</gene>
<evidence type="ECO:0000313" key="8">
    <source>
        <dbReference type="Proteomes" id="UP000070299"/>
    </source>
</evidence>
<keyword evidence="2 4" id="KW-0560">Oxidoreductase</keyword>
<protein>
    <submittedName>
        <fullName evidence="7">Hydroxyacid dehydrogenase</fullName>
    </submittedName>
</protein>
<dbReference type="PROSITE" id="PS00065">
    <property type="entry name" value="D_2_HYDROXYACID_DH_1"/>
    <property type="match status" value="1"/>
</dbReference>
<dbReference type="Gene3D" id="3.40.50.720">
    <property type="entry name" value="NAD(P)-binding Rossmann-like Domain"/>
    <property type="match status" value="2"/>
</dbReference>
<evidence type="ECO:0000256" key="4">
    <source>
        <dbReference type="RuleBase" id="RU003719"/>
    </source>
</evidence>
<sequence>MRIAIFSSKSYDREFLTKYNHFDELELHFFDASLQPETMALAYDFDAVCVFVNDTLNETVLTALSENGVKHIALRCAGFNNVDLACAKKLGLTVSRVPAYSPEAVAEHTIALIMTLNRKLHKAYNRVRENNFSLSGLMGFNLNGKTVGVIGTGKIGRCFINILHGFGCKVLCYDPYPNQSVIEQGAHYVELDALLKASDIISLHCPLSQQNQHMINQTSIAKMRDKVMLINTSRGGLVDSKAIIAGLKSGKIGSIGLDVYEMESELFFEDHSETIMQDDVFDRLASFPNVLITGHQGFFTQEALQQIAQISLNNLHAVNQGRVIKETFL</sequence>
<dbReference type="PROSITE" id="PS00670">
    <property type="entry name" value="D_2_HYDROXYACID_DH_2"/>
    <property type="match status" value="1"/>
</dbReference>
<dbReference type="STRING" id="1799789.AX660_05280"/>
<dbReference type="PROSITE" id="PS00671">
    <property type="entry name" value="D_2_HYDROXYACID_DH_3"/>
    <property type="match status" value="1"/>
</dbReference>
<dbReference type="InterPro" id="IPR036291">
    <property type="entry name" value="NAD(P)-bd_dom_sf"/>
</dbReference>
<accession>A0A136A6H3</accession>
<dbReference type="SUPFAM" id="SSF52283">
    <property type="entry name" value="Formate/glycerate dehydrogenase catalytic domain-like"/>
    <property type="match status" value="1"/>
</dbReference>
<keyword evidence="3" id="KW-0520">NAD</keyword>
<dbReference type="RefSeq" id="WP_068371883.1">
    <property type="nucleotide sequence ID" value="NZ_LSNE01000002.1"/>
</dbReference>
<dbReference type="OrthoDB" id="9805416at2"/>
<dbReference type="Pfam" id="PF00389">
    <property type="entry name" value="2-Hacid_dh"/>
    <property type="match status" value="1"/>
</dbReference>
<dbReference type="InterPro" id="IPR006140">
    <property type="entry name" value="D-isomer_DH_NAD-bd"/>
</dbReference>
<dbReference type="CDD" id="cd12183">
    <property type="entry name" value="LDH_like_2"/>
    <property type="match status" value="1"/>
</dbReference>